<sequence length="721" mass="81697">MLESEKEPFSWGFEAGFLRSPVNPRMLLLNRTPEIDCAGDENATGNASAWNLVSIANDLLRVDLSSLFNEIGDHFRERANQRFYIDLQNAILQSSTAPHHVQQASMDWAAESGHDDQLDPDDPDQESAQAELNEAEIEVNLQKQKESDLDFFAPIIDKVITRHAHGEISGMARYLLESVCKQCVMNITAIPDYRYYGCWMDNNAIECNEINRLYRAVITTSGQLNKQEIASLFSSYLKLESNDMSINATNGKTDLTAPVPYDHDNPRDNFPKVKSQIETACVCTNTELFRALLIVFYQECLELAPLLKNTEAPNLLAQNEEFFPAAIKTSDPRQFRLFDEQLPAIIRFGEAFACAAKKHLPGNETAQKLVEHLNDIKRMNSAPFMQAFRKNYLKAMRENQIFANGDFHTHAELNDQENLNRLVGLQAVISKAGELYFTEKEWSFASLYARILHELLLCGIMPITCQTCGSLFFPTGPNSKYCERYNEATKLYCNPRFNAKKHLGRKSPRDVALNIRRKADTAYSKGLTDCAHYFNHLSNFVLDGLGPAYQASSLISDELYMSWLSIVNQPNCRAKIKRPDRNDFPYSVLWYGFILNGKQYIKVEFPEAEYPALFERLSQLAESPQSKCTLNYMGPGEHPCGSWYIRLYELLENIAQINSTDQTAKPIPLLGIDREECVWTDPTAQAAGNTPDACVYSTGTIDNLGFTVYTKGYDPEKLDWA</sequence>
<evidence type="ECO:0000313" key="3">
    <source>
        <dbReference type="Proteomes" id="UP000361836"/>
    </source>
</evidence>
<feature type="region of interest" description="Disordered" evidence="1">
    <location>
        <begin position="102"/>
        <end position="129"/>
    </location>
</feature>
<evidence type="ECO:0000313" key="2">
    <source>
        <dbReference type="EMBL" id="VWM03554.1"/>
    </source>
</evidence>
<keyword evidence="3" id="KW-1185">Reference proteome</keyword>
<dbReference type="Proteomes" id="UP000361836">
    <property type="component" value="Unassembled WGS sequence"/>
</dbReference>
<organism evidence="2 3">
    <name type="scientific">Collinsella aerofaciens</name>
    <dbReference type="NCBI Taxonomy" id="74426"/>
    <lineage>
        <taxon>Bacteria</taxon>
        <taxon>Bacillati</taxon>
        <taxon>Actinomycetota</taxon>
        <taxon>Coriobacteriia</taxon>
        <taxon>Coriobacteriales</taxon>
        <taxon>Coriobacteriaceae</taxon>
        <taxon>Collinsella</taxon>
    </lineage>
</organism>
<dbReference type="AlphaFoldDB" id="A0A5K1JF90"/>
<gene>
    <name evidence="2" type="ORF">KCJAJFAP_01319</name>
</gene>
<accession>A0A5K1JF90</accession>
<protein>
    <submittedName>
        <fullName evidence="2">Uncharacterized protein</fullName>
    </submittedName>
</protein>
<reference evidence="2 3" key="1">
    <citation type="submission" date="2019-10" db="EMBL/GenBank/DDBJ databases">
        <authorList>
            <person name="Wolf R A."/>
        </authorList>
    </citation>
    <scope>NUCLEOTIDE SEQUENCE [LARGE SCALE GENOMIC DNA]</scope>
    <source>
        <strain evidence="2">Collinsella_aerofaciens_MC2</strain>
    </source>
</reference>
<evidence type="ECO:0000256" key="1">
    <source>
        <dbReference type="SAM" id="MobiDB-lite"/>
    </source>
</evidence>
<proteinExistence type="predicted"/>
<dbReference type="RefSeq" id="WP_152077329.1">
    <property type="nucleotide sequence ID" value="NZ_CAAKNU010000099.1"/>
</dbReference>
<name>A0A5K1JF90_9ACTN</name>
<dbReference type="EMBL" id="CABWIE010000036">
    <property type="protein sequence ID" value="VWM03554.1"/>
    <property type="molecule type" value="Genomic_DNA"/>
</dbReference>